<dbReference type="EMBL" id="SWLB01000016">
    <property type="protein sequence ID" value="KAF3328437.1"/>
    <property type="molecule type" value="Genomic_DNA"/>
</dbReference>
<proteinExistence type="predicted"/>
<sequence>MKLGFARVEHCHLWRFSPLTQPQEVVPTINRRLIDSSIKTSAIETTRKLESSEKQKEE</sequence>
<evidence type="ECO:0000313" key="1">
    <source>
        <dbReference type="EMBL" id="KAF3328437.1"/>
    </source>
</evidence>
<accession>A0A833V889</accession>
<comment type="caution">
    <text evidence="1">The sequence shown here is derived from an EMBL/GenBank/DDBJ whole genome shotgun (WGS) entry which is preliminary data.</text>
</comment>
<evidence type="ECO:0000313" key="2">
    <source>
        <dbReference type="Proteomes" id="UP000623129"/>
    </source>
</evidence>
<name>A0A833V889_9POAL</name>
<protein>
    <submittedName>
        <fullName evidence="1">Uncharacterized protein</fullName>
    </submittedName>
</protein>
<gene>
    <name evidence="1" type="ORF">FCM35_KLT07043</name>
</gene>
<dbReference type="AlphaFoldDB" id="A0A833V889"/>
<keyword evidence="2" id="KW-1185">Reference proteome</keyword>
<dbReference type="Proteomes" id="UP000623129">
    <property type="component" value="Unassembled WGS sequence"/>
</dbReference>
<reference evidence="1" key="1">
    <citation type="submission" date="2020-01" db="EMBL/GenBank/DDBJ databases">
        <title>Genome sequence of Kobresia littledalei, the first chromosome-level genome in the family Cyperaceae.</title>
        <authorList>
            <person name="Qu G."/>
        </authorList>
    </citation>
    <scope>NUCLEOTIDE SEQUENCE</scope>
    <source>
        <strain evidence="1">C.B.Clarke</strain>
        <tissue evidence="1">Leaf</tissue>
    </source>
</reference>
<organism evidence="1 2">
    <name type="scientific">Carex littledalei</name>
    <dbReference type="NCBI Taxonomy" id="544730"/>
    <lineage>
        <taxon>Eukaryota</taxon>
        <taxon>Viridiplantae</taxon>
        <taxon>Streptophyta</taxon>
        <taxon>Embryophyta</taxon>
        <taxon>Tracheophyta</taxon>
        <taxon>Spermatophyta</taxon>
        <taxon>Magnoliopsida</taxon>
        <taxon>Liliopsida</taxon>
        <taxon>Poales</taxon>
        <taxon>Cyperaceae</taxon>
        <taxon>Cyperoideae</taxon>
        <taxon>Cariceae</taxon>
        <taxon>Carex</taxon>
        <taxon>Carex subgen. Euthyceras</taxon>
    </lineage>
</organism>